<organism evidence="2 3">
    <name type="scientific">Malassezia restricta (strain ATCC 96810 / NBRC 103918 / CBS 7877)</name>
    <name type="common">Seborrheic dermatitis infection agent</name>
    <dbReference type="NCBI Taxonomy" id="425264"/>
    <lineage>
        <taxon>Eukaryota</taxon>
        <taxon>Fungi</taxon>
        <taxon>Dikarya</taxon>
        <taxon>Basidiomycota</taxon>
        <taxon>Ustilaginomycotina</taxon>
        <taxon>Malasseziomycetes</taxon>
        <taxon>Malasseziales</taxon>
        <taxon>Malasseziaceae</taxon>
        <taxon>Malassezia</taxon>
    </lineage>
</organism>
<gene>
    <name evidence="2" type="ORF">DNF11_1524</name>
</gene>
<sequence>MIRASKRGKTLRKEARLPAQELADFKNLLASLEYEETCDVGQQLSVDARNRRHIQAALSDALVHPEPSDWRQSLGEHALDEIRRRPMLLWPLSAADVPSPNWLLSEEVAALTKEHLNPYTQGQLWIAIQACLHTILLHIAWSEPASISTESLQREVNKCKSNPAMYRADALRTFLQYRHWNLDRHSKARTLDWRDILQHALASENAALVHAAEQVLELMSSLYHAHPREVHLEKRTWLINNTPDILQRASLLRRARDLDVSYNVMDHVYESIDGSDPLADKHDAWKHAEEAFLWDSDTTSDAASDTSSEATSGDESDDVAPEPPASIFQKRAHLSPPRAAKRMRRGF</sequence>
<name>A0A3G2S3C3_MALR7</name>
<dbReference type="AlphaFoldDB" id="A0A3G2S3C3"/>
<dbReference type="Proteomes" id="UP000269793">
    <property type="component" value="Chromosome III"/>
</dbReference>
<feature type="region of interest" description="Disordered" evidence="1">
    <location>
        <begin position="296"/>
        <end position="347"/>
    </location>
</feature>
<dbReference type="OrthoDB" id="3364662at2759"/>
<reference evidence="2 3" key="1">
    <citation type="submission" date="2018-10" db="EMBL/GenBank/DDBJ databases">
        <title>Complete genome sequence of Malassezia restricta CBS 7877.</title>
        <authorList>
            <person name="Morand S.C."/>
            <person name="Bertignac M."/>
            <person name="Iltis A."/>
            <person name="Kolder I."/>
            <person name="Pirovano W."/>
            <person name="Jourdain R."/>
            <person name="Clavaud C."/>
        </authorList>
    </citation>
    <scope>NUCLEOTIDE SEQUENCE [LARGE SCALE GENOMIC DNA]</scope>
    <source>
        <strain evidence="2 3">CBS 7877</strain>
    </source>
</reference>
<evidence type="ECO:0000313" key="2">
    <source>
        <dbReference type="EMBL" id="AYO42474.1"/>
    </source>
</evidence>
<dbReference type="EMBL" id="CP033150">
    <property type="protein sequence ID" value="AYO42474.1"/>
    <property type="molecule type" value="Genomic_DNA"/>
</dbReference>
<feature type="compositionally biased region" description="Low complexity" evidence="1">
    <location>
        <begin position="296"/>
        <end position="311"/>
    </location>
</feature>
<evidence type="ECO:0000256" key="1">
    <source>
        <dbReference type="SAM" id="MobiDB-lite"/>
    </source>
</evidence>
<keyword evidence="3" id="KW-1185">Reference proteome</keyword>
<dbReference type="VEuPathDB" id="FungiDB:DNF11_1524"/>
<protein>
    <submittedName>
        <fullName evidence="2">Uncharacterized protein</fullName>
    </submittedName>
</protein>
<evidence type="ECO:0000313" key="3">
    <source>
        <dbReference type="Proteomes" id="UP000269793"/>
    </source>
</evidence>
<proteinExistence type="predicted"/>
<accession>A0A3G2S3C3</accession>